<keyword evidence="6" id="KW-1185">Reference proteome</keyword>
<feature type="repeat" description="PPR" evidence="3">
    <location>
        <begin position="348"/>
        <end position="382"/>
    </location>
</feature>
<dbReference type="InterPro" id="IPR002885">
    <property type="entry name" value="PPR_rpt"/>
</dbReference>
<dbReference type="FunFam" id="1.25.40.10:FF:000212">
    <property type="entry name" value="Pentatricopeptide repeat-containing protein At2g03380, mitochondrial"/>
    <property type="match status" value="1"/>
</dbReference>
<feature type="region of interest" description="Disordered" evidence="4">
    <location>
        <begin position="519"/>
        <end position="539"/>
    </location>
</feature>
<dbReference type="Pfam" id="PF20431">
    <property type="entry name" value="E_motif"/>
    <property type="match status" value="1"/>
</dbReference>
<dbReference type="PANTHER" id="PTHR47926">
    <property type="entry name" value="PENTATRICOPEPTIDE REPEAT-CONTAINING PROTEIN"/>
    <property type="match status" value="1"/>
</dbReference>
<dbReference type="GO" id="GO:0003723">
    <property type="term" value="F:RNA binding"/>
    <property type="evidence" value="ECO:0007669"/>
    <property type="project" value="InterPro"/>
</dbReference>
<dbReference type="InParanoid" id="A0A2P5AZR3"/>
<dbReference type="Pfam" id="PF01535">
    <property type="entry name" value="PPR"/>
    <property type="match status" value="4"/>
</dbReference>
<proteinExistence type="inferred from homology"/>
<feature type="repeat" description="PPR" evidence="3">
    <location>
        <begin position="247"/>
        <end position="281"/>
    </location>
</feature>
<sequence>MRRLGRVFHSLTSTHHFCTSSTISLNHMLTTHLHNNSIVDATILFEDNPTSRNIVSYNIMLALYVRNDRLRHAQKLFDEMPLKDVVSWNTMLLGLRKTKNPQGVCTCFLQMRRTSFSPNEYSISLVLSTVYNTEFNILVAQIHSFVVRAALNSSLFVGSALMRGYADVGDSVALSRVFDEILDKDISSWNALVSGYMKIGWMREAVRVFDAMPEKNIVSWTSLMNGYIDNKRINKARSIFNKMREKNVVSWTAMISGYVQNQHYMDALRLFPLMLKSGIPPNHFTFSSVLDACAGCCLLLTGQQVHSSILKSGIPDDIILLSSLVDMYAKCGDIDSAFCVFESIPNKNVVSWNTMIGGYARHGLAARALDEFERMTRSGIKPDQVTFINVLSACAHGGMIKEGEKHFDSMAAKYRIQAVGEHYACMVDLYGRAGLLEEAVRLVKKMPIQPDVVVWGALLAACGLHSSLELGEFAAEGINRLKNEHPAAYSVLLKIHGEKGSWNNVTELRQMMKGNRVRKQSAGSWVEPHSSPSYSKTIF</sequence>
<dbReference type="PANTHER" id="PTHR47926:SF511">
    <property type="entry name" value="PENTATRICOPEPTIDE REPEAT-CONTAINING PROTEIN"/>
    <property type="match status" value="1"/>
</dbReference>
<dbReference type="Gene3D" id="1.25.40.10">
    <property type="entry name" value="Tetratricopeptide repeat domain"/>
    <property type="match status" value="5"/>
</dbReference>
<evidence type="ECO:0000313" key="6">
    <source>
        <dbReference type="Proteomes" id="UP000237000"/>
    </source>
</evidence>
<feature type="repeat" description="PPR" evidence="3">
    <location>
        <begin position="185"/>
        <end position="219"/>
    </location>
</feature>
<accession>A0A2P5AZR3</accession>
<dbReference type="InterPro" id="IPR011990">
    <property type="entry name" value="TPR-like_helical_dom_sf"/>
</dbReference>
<dbReference type="PROSITE" id="PS51375">
    <property type="entry name" value="PPR"/>
    <property type="match status" value="4"/>
</dbReference>
<feature type="repeat" description="PPR" evidence="3">
    <location>
        <begin position="53"/>
        <end position="87"/>
    </location>
</feature>
<dbReference type="InterPro" id="IPR046960">
    <property type="entry name" value="PPR_At4g14850-like_plant"/>
</dbReference>
<reference evidence="6" key="1">
    <citation type="submission" date="2016-06" db="EMBL/GenBank/DDBJ databases">
        <title>Parallel loss of symbiosis genes in relatives of nitrogen-fixing non-legume Parasponia.</title>
        <authorList>
            <person name="Van Velzen R."/>
            <person name="Holmer R."/>
            <person name="Bu F."/>
            <person name="Rutten L."/>
            <person name="Van Zeijl A."/>
            <person name="Liu W."/>
            <person name="Santuari L."/>
            <person name="Cao Q."/>
            <person name="Sharma T."/>
            <person name="Shen D."/>
            <person name="Roswanjaya Y."/>
            <person name="Wardhani T."/>
            <person name="Kalhor M.S."/>
            <person name="Jansen J."/>
            <person name="Van den Hoogen J."/>
            <person name="Gungor B."/>
            <person name="Hartog M."/>
            <person name="Hontelez J."/>
            <person name="Verver J."/>
            <person name="Yang W.-C."/>
            <person name="Schijlen E."/>
            <person name="Repin R."/>
            <person name="Schilthuizen M."/>
            <person name="Schranz E."/>
            <person name="Heidstra R."/>
            <person name="Miyata K."/>
            <person name="Fedorova E."/>
            <person name="Kohlen W."/>
            <person name="Bisseling T."/>
            <person name="Smit S."/>
            <person name="Geurts R."/>
        </authorList>
    </citation>
    <scope>NUCLEOTIDE SEQUENCE [LARGE SCALE GENOMIC DNA]</scope>
    <source>
        <strain evidence="6">cv. RG33-2</strain>
    </source>
</reference>
<dbReference type="EMBL" id="JXTC01000645">
    <property type="protein sequence ID" value="PON42057.1"/>
    <property type="molecule type" value="Genomic_DNA"/>
</dbReference>
<dbReference type="Proteomes" id="UP000237000">
    <property type="component" value="Unassembled WGS sequence"/>
</dbReference>
<evidence type="ECO:0000256" key="3">
    <source>
        <dbReference type="PROSITE-ProRule" id="PRU00708"/>
    </source>
</evidence>
<evidence type="ECO:0000313" key="5">
    <source>
        <dbReference type="EMBL" id="PON42057.1"/>
    </source>
</evidence>
<dbReference type="GO" id="GO:0009451">
    <property type="term" value="P:RNA modification"/>
    <property type="evidence" value="ECO:0007669"/>
    <property type="project" value="InterPro"/>
</dbReference>
<dbReference type="InterPro" id="IPR046848">
    <property type="entry name" value="E_motif"/>
</dbReference>
<feature type="compositionally biased region" description="Polar residues" evidence="4">
    <location>
        <begin position="530"/>
        <end position="539"/>
    </location>
</feature>
<evidence type="ECO:0000256" key="2">
    <source>
        <dbReference type="ARBA" id="ARBA00061659"/>
    </source>
</evidence>
<gene>
    <name evidence="5" type="ORF">TorRG33x02_336750</name>
</gene>
<dbReference type="SUPFAM" id="SSF48452">
    <property type="entry name" value="TPR-like"/>
    <property type="match status" value="1"/>
</dbReference>
<keyword evidence="1" id="KW-0677">Repeat</keyword>
<comment type="caution">
    <text evidence="5">The sequence shown here is derived from an EMBL/GenBank/DDBJ whole genome shotgun (WGS) entry which is preliminary data.</text>
</comment>
<dbReference type="STRING" id="63057.A0A2P5AZR3"/>
<protein>
    <submittedName>
        <fullName evidence="5">Tetratricopeptide-like helical domain containing protein</fullName>
    </submittedName>
</protein>
<organism evidence="5 6">
    <name type="scientific">Trema orientale</name>
    <name type="common">Charcoal tree</name>
    <name type="synonym">Celtis orientalis</name>
    <dbReference type="NCBI Taxonomy" id="63057"/>
    <lineage>
        <taxon>Eukaryota</taxon>
        <taxon>Viridiplantae</taxon>
        <taxon>Streptophyta</taxon>
        <taxon>Embryophyta</taxon>
        <taxon>Tracheophyta</taxon>
        <taxon>Spermatophyta</taxon>
        <taxon>Magnoliopsida</taxon>
        <taxon>eudicotyledons</taxon>
        <taxon>Gunneridae</taxon>
        <taxon>Pentapetalae</taxon>
        <taxon>rosids</taxon>
        <taxon>fabids</taxon>
        <taxon>Rosales</taxon>
        <taxon>Cannabaceae</taxon>
        <taxon>Trema</taxon>
    </lineage>
</organism>
<evidence type="ECO:0000256" key="4">
    <source>
        <dbReference type="SAM" id="MobiDB-lite"/>
    </source>
</evidence>
<evidence type="ECO:0000256" key="1">
    <source>
        <dbReference type="ARBA" id="ARBA00022737"/>
    </source>
</evidence>
<dbReference type="Pfam" id="PF13041">
    <property type="entry name" value="PPR_2"/>
    <property type="match status" value="2"/>
</dbReference>
<name>A0A2P5AZR3_TREOI</name>
<dbReference type="OrthoDB" id="185373at2759"/>
<comment type="similarity">
    <text evidence="2">Belongs to the PPR family. PCMP-E subfamily.</text>
</comment>
<dbReference type="NCBIfam" id="TIGR00756">
    <property type="entry name" value="PPR"/>
    <property type="match status" value="7"/>
</dbReference>
<dbReference type="AlphaFoldDB" id="A0A2P5AZR3"/>